<comment type="caution">
    <text evidence="1">The sequence shown here is derived from an EMBL/GenBank/DDBJ whole genome shotgun (WGS) entry which is preliminary data.</text>
</comment>
<evidence type="ECO:0000313" key="2">
    <source>
        <dbReference type="Proteomes" id="UP000499080"/>
    </source>
</evidence>
<sequence length="155" mass="17733">MLSFPFFNDEQQVVTDGTVISIEVKPVRGECWQRRRPPLPKSALVELGNKDFSLARPYRVNAYNLFGLHLFNYYWVPNLKSLPPSIQRLIGRCATVSAPIIPRSHTPMLNTPFHLTSIQKTWPGSIEFKRSQTISPRIRIKHVIMQRAAFCSIAA</sequence>
<evidence type="ECO:0000313" key="1">
    <source>
        <dbReference type="EMBL" id="GBM25772.1"/>
    </source>
</evidence>
<keyword evidence="2" id="KW-1185">Reference proteome</keyword>
<accession>A0A4Y2E9L7</accession>
<organism evidence="1 2">
    <name type="scientific">Araneus ventricosus</name>
    <name type="common">Orbweaver spider</name>
    <name type="synonym">Epeira ventricosa</name>
    <dbReference type="NCBI Taxonomy" id="182803"/>
    <lineage>
        <taxon>Eukaryota</taxon>
        <taxon>Metazoa</taxon>
        <taxon>Ecdysozoa</taxon>
        <taxon>Arthropoda</taxon>
        <taxon>Chelicerata</taxon>
        <taxon>Arachnida</taxon>
        <taxon>Araneae</taxon>
        <taxon>Araneomorphae</taxon>
        <taxon>Entelegynae</taxon>
        <taxon>Araneoidea</taxon>
        <taxon>Araneidae</taxon>
        <taxon>Araneus</taxon>
    </lineage>
</organism>
<reference evidence="1 2" key="1">
    <citation type="journal article" date="2019" name="Sci. Rep.">
        <title>Orb-weaving spider Araneus ventricosus genome elucidates the spidroin gene catalogue.</title>
        <authorList>
            <person name="Kono N."/>
            <person name="Nakamura H."/>
            <person name="Ohtoshi R."/>
            <person name="Moran D.A.P."/>
            <person name="Shinohara A."/>
            <person name="Yoshida Y."/>
            <person name="Fujiwara M."/>
            <person name="Mori M."/>
            <person name="Tomita M."/>
            <person name="Arakawa K."/>
        </authorList>
    </citation>
    <scope>NUCLEOTIDE SEQUENCE [LARGE SCALE GENOMIC DNA]</scope>
</reference>
<proteinExistence type="predicted"/>
<protein>
    <submittedName>
        <fullName evidence="1">Uncharacterized protein</fullName>
    </submittedName>
</protein>
<dbReference type="Proteomes" id="UP000499080">
    <property type="component" value="Unassembled WGS sequence"/>
</dbReference>
<name>A0A4Y2E9L7_ARAVE</name>
<dbReference type="EMBL" id="BGPR01000545">
    <property type="protein sequence ID" value="GBM25772.1"/>
    <property type="molecule type" value="Genomic_DNA"/>
</dbReference>
<gene>
    <name evidence="1" type="ORF">AVEN_2132_1</name>
</gene>
<dbReference type="AlphaFoldDB" id="A0A4Y2E9L7"/>